<evidence type="ECO:0000313" key="3">
    <source>
        <dbReference type="Proteomes" id="UP000774750"/>
    </source>
</evidence>
<evidence type="ECO:0000313" key="2">
    <source>
        <dbReference type="EMBL" id="MBM6921235.1"/>
    </source>
</evidence>
<dbReference type="Gene3D" id="2.60.40.1180">
    <property type="entry name" value="Golgi alpha-mannosidase II"/>
    <property type="match status" value="1"/>
</dbReference>
<dbReference type="InterPro" id="IPR041233">
    <property type="entry name" value="Melibiase_C"/>
</dbReference>
<sequence length="39" mass="4230">MVRDLWTHTDLGVTADYVFADVPSHGVFLAKLTPAAASR</sequence>
<dbReference type="SUPFAM" id="SSF51011">
    <property type="entry name" value="Glycosyl hydrolase domain"/>
    <property type="match status" value="1"/>
</dbReference>
<dbReference type="InterPro" id="IPR013780">
    <property type="entry name" value="Glyco_hydro_b"/>
</dbReference>
<dbReference type="RefSeq" id="WP_204446967.1">
    <property type="nucleotide sequence ID" value="NZ_JACJKY010000013.1"/>
</dbReference>
<proteinExistence type="predicted"/>
<reference evidence="2" key="1">
    <citation type="submission" date="2020-08" db="EMBL/GenBank/DDBJ databases">
        <authorList>
            <person name="Cejkova D."/>
            <person name="Kubasova T."/>
            <person name="Jahodarova E."/>
            <person name="Rychlik I."/>
        </authorList>
    </citation>
    <scope>NUCLEOTIDE SEQUENCE</scope>
    <source>
        <strain evidence="2">An559</strain>
    </source>
</reference>
<keyword evidence="3" id="KW-1185">Reference proteome</keyword>
<reference evidence="2" key="2">
    <citation type="journal article" date="2021" name="Sci. Rep.">
        <title>The distribution of antibiotic resistance genes in chicken gut microbiota commensals.</title>
        <authorList>
            <person name="Juricova H."/>
            <person name="Matiasovicova J."/>
            <person name="Kubasova T."/>
            <person name="Cejkova D."/>
            <person name="Rychlik I."/>
        </authorList>
    </citation>
    <scope>NUCLEOTIDE SEQUENCE</scope>
    <source>
        <strain evidence="2">An559</strain>
    </source>
</reference>
<accession>A0A939BEE4</accession>
<name>A0A939BEE4_9FIRM</name>
<dbReference type="EMBL" id="JACJKY010000013">
    <property type="protein sequence ID" value="MBM6921235.1"/>
    <property type="molecule type" value="Genomic_DNA"/>
</dbReference>
<dbReference type="AlphaFoldDB" id="A0A939BEE4"/>
<gene>
    <name evidence="2" type="ORF">H6A12_08720</name>
</gene>
<protein>
    <recommendedName>
        <fullName evidence="1">Alpha galactosidase C-terminal domain-containing protein</fullName>
    </recommendedName>
</protein>
<dbReference type="Pfam" id="PF17801">
    <property type="entry name" value="Melibiase_C"/>
    <property type="match status" value="1"/>
</dbReference>
<evidence type="ECO:0000259" key="1">
    <source>
        <dbReference type="Pfam" id="PF17801"/>
    </source>
</evidence>
<feature type="domain" description="Alpha galactosidase C-terminal" evidence="1">
    <location>
        <begin position="2"/>
        <end position="32"/>
    </location>
</feature>
<dbReference type="Proteomes" id="UP000774750">
    <property type="component" value="Unassembled WGS sequence"/>
</dbReference>
<comment type="caution">
    <text evidence="2">The sequence shown here is derived from an EMBL/GenBank/DDBJ whole genome shotgun (WGS) entry which is preliminary data.</text>
</comment>
<organism evidence="2 3">
    <name type="scientific">Merdimmobilis hominis</name>
    <dbReference type="NCBI Taxonomy" id="2897707"/>
    <lineage>
        <taxon>Bacteria</taxon>
        <taxon>Bacillati</taxon>
        <taxon>Bacillota</taxon>
        <taxon>Clostridia</taxon>
        <taxon>Eubacteriales</taxon>
        <taxon>Oscillospiraceae</taxon>
        <taxon>Merdimmobilis</taxon>
    </lineage>
</organism>